<dbReference type="InterPro" id="IPR036259">
    <property type="entry name" value="MFS_trans_sf"/>
</dbReference>
<feature type="transmembrane region" description="Helical" evidence="9">
    <location>
        <begin position="236"/>
        <end position="261"/>
    </location>
</feature>
<organism evidence="11 12">
    <name type="scientific">Stagnimonas aquatica</name>
    <dbReference type="NCBI Taxonomy" id="2689987"/>
    <lineage>
        <taxon>Bacteria</taxon>
        <taxon>Pseudomonadati</taxon>
        <taxon>Pseudomonadota</taxon>
        <taxon>Gammaproteobacteria</taxon>
        <taxon>Nevskiales</taxon>
        <taxon>Nevskiaceae</taxon>
        <taxon>Stagnimonas</taxon>
    </lineage>
</organism>
<feature type="transmembrane region" description="Helical" evidence="9">
    <location>
        <begin position="273"/>
        <end position="293"/>
    </location>
</feature>
<dbReference type="AlphaFoldDB" id="A0A3N0VGT8"/>
<sequence>MAAPAAASSHDPYAALRYPEFRRLVAGSFLLTLALLAQEVALGYELYLLTRDPLTLGFLGLAEAIPFIALALVGGHLADRREKRNLILGALLAIFVASTWLLALSLDASRAALPQTPWLLAIYGAIVLIGFARGIFSPSASSLKAFLVPREIYGNGATWSSAGWQVGAILGPVSGGLLYAAFGLEGTLLVVMALLAASAVLVAGIRKRGVPAAGEGGDDLWASLKEGLAFVRNTPIILYAITLDLFSVLFGGVVAILPVFAEDVLHVGATEVGLMRAASSVGAVLTLLLCAWYPPTRRAWRNLLWVIAGFGLATLVFALSRSFWLSMFALFLTGAFDSVSVVIRSTILQVMPPDHLRGRVQSVNSVFLSCSNEIGAFESGLAARLMGAVPSVVFGAGMTLSIVAGVWTRSGKLFAVNLLELGNERKPDTPAAVA</sequence>
<keyword evidence="5 9" id="KW-1133">Transmembrane helix</keyword>
<dbReference type="PROSITE" id="PS50850">
    <property type="entry name" value="MFS"/>
    <property type="match status" value="1"/>
</dbReference>
<feature type="transmembrane region" description="Helical" evidence="9">
    <location>
        <begin position="157"/>
        <end position="182"/>
    </location>
</feature>
<comment type="similarity">
    <text evidence="7">Belongs to the major facilitator superfamily. Drug:H(+) antiporter-3 (DHA3) (TC 2.A.1.21) family.</text>
</comment>
<dbReference type="GO" id="GO:0022857">
    <property type="term" value="F:transmembrane transporter activity"/>
    <property type="evidence" value="ECO:0007669"/>
    <property type="project" value="InterPro"/>
</dbReference>
<evidence type="ECO:0000313" key="11">
    <source>
        <dbReference type="EMBL" id="ROH91966.1"/>
    </source>
</evidence>
<name>A0A3N0VGT8_9GAMM</name>
<evidence type="ECO:0000256" key="3">
    <source>
        <dbReference type="ARBA" id="ARBA00022475"/>
    </source>
</evidence>
<dbReference type="PANTHER" id="PTHR23513:SF9">
    <property type="entry name" value="ENTEROBACTIN EXPORTER ENTS"/>
    <property type="match status" value="1"/>
</dbReference>
<accession>A0A3N0VGT8</accession>
<dbReference type="FunCoup" id="A0A3N0VGT8">
    <property type="interactions" value="117"/>
</dbReference>
<keyword evidence="6 9" id="KW-0472">Membrane</keyword>
<dbReference type="InParanoid" id="A0A3N0VGT8"/>
<protein>
    <recommendedName>
        <fullName evidence="8">Multidrug efflux pump Tap</fullName>
    </recommendedName>
</protein>
<feature type="domain" description="Major facilitator superfamily (MFS) profile" evidence="10">
    <location>
        <begin position="1"/>
        <end position="210"/>
    </location>
</feature>
<dbReference type="Proteomes" id="UP000282106">
    <property type="component" value="Unassembled WGS sequence"/>
</dbReference>
<reference evidence="11 12" key="1">
    <citation type="submission" date="2018-10" db="EMBL/GenBank/DDBJ databases">
        <authorList>
            <person name="Chen W.-M."/>
        </authorList>
    </citation>
    <scope>NUCLEOTIDE SEQUENCE [LARGE SCALE GENOMIC DNA]</scope>
    <source>
        <strain evidence="11 12">THS-13</strain>
    </source>
</reference>
<dbReference type="GO" id="GO:0005886">
    <property type="term" value="C:plasma membrane"/>
    <property type="evidence" value="ECO:0007669"/>
    <property type="project" value="UniProtKB-SubCell"/>
</dbReference>
<comment type="caution">
    <text evidence="11">The sequence shown here is derived from an EMBL/GenBank/DDBJ whole genome shotgun (WGS) entry which is preliminary data.</text>
</comment>
<evidence type="ECO:0000256" key="9">
    <source>
        <dbReference type="SAM" id="Phobius"/>
    </source>
</evidence>
<keyword evidence="3" id="KW-1003">Cell membrane</keyword>
<keyword evidence="12" id="KW-1185">Reference proteome</keyword>
<proteinExistence type="inferred from homology"/>
<comment type="subcellular location">
    <subcellularLocation>
        <location evidence="1">Cell membrane</location>
        <topology evidence="1">Multi-pass membrane protein</topology>
    </subcellularLocation>
</comment>
<evidence type="ECO:0000259" key="10">
    <source>
        <dbReference type="PROSITE" id="PS50850"/>
    </source>
</evidence>
<dbReference type="Gene3D" id="1.20.1250.20">
    <property type="entry name" value="MFS general substrate transporter like domains"/>
    <property type="match status" value="1"/>
</dbReference>
<evidence type="ECO:0000256" key="4">
    <source>
        <dbReference type="ARBA" id="ARBA00022692"/>
    </source>
</evidence>
<evidence type="ECO:0000256" key="8">
    <source>
        <dbReference type="ARBA" id="ARBA00040914"/>
    </source>
</evidence>
<dbReference type="InterPro" id="IPR020846">
    <property type="entry name" value="MFS_dom"/>
</dbReference>
<dbReference type="RefSeq" id="WP_123211010.1">
    <property type="nucleotide sequence ID" value="NZ_RJVO01000002.1"/>
</dbReference>
<feature type="transmembrane region" description="Helical" evidence="9">
    <location>
        <begin position="24"/>
        <end position="44"/>
    </location>
</feature>
<feature type="transmembrane region" description="Helical" evidence="9">
    <location>
        <begin position="56"/>
        <end position="74"/>
    </location>
</feature>
<keyword evidence="2" id="KW-0813">Transport</keyword>
<dbReference type="PANTHER" id="PTHR23513">
    <property type="entry name" value="INTEGRAL MEMBRANE EFFLUX PROTEIN-RELATED"/>
    <property type="match status" value="1"/>
</dbReference>
<gene>
    <name evidence="11" type="ORF">ED208_06225</name>
</gene>
<dbReference type="SUPFAM" id="SSF103473">
    <property type="entry name" value="MFS general substrate transporter"/>
    <property type="match status" value="1"/>
</dbReference>
<evidence type="ECO:0000256" key="2">
    <source>
        <dbReference type="ARBA" id="ARBA00022448"/>
    </source>
</evidence>
<feature type="transmembrane region" description="Helical" evidence="9">
    <location>
        <begin position="188"/>
        <end position="205"/>
    </location>
</feature>
<evidence type="ECO:0000256" key="6">
    <source>
        <dbReference type="ARBA" id="ARBA00023136"/>
    </source>
</evidence>
<dbReference type="EMBL" id="RJVO01000002">
    <property type="protein sequence ID" value="ROH91966.1"/>
    <property type="molecule type" value="Genomic_DNA"/>
</dbReference>
<keyword evidence="4 9" id="KW-0812">Transmembrane</keyword>
<dbReference type="CDD" id="cd06173">
    <property type="entry name" value="MFS_MefA_like"/>
    <property type="match status" value="1"/>
</dbReference>
<evidence type="ECO:0000256" key="1">
    <source>
        <dbReference type="ARBA" id="ARBA00004651"/>
    </source>
</evidence>
<feature type="transmembrane region" description="Helical" evidence="9">
    <location>
        <begin position="118"/>
        <end position="136"/>
    </location>
</feature>
<feature type="transmembrane region" description="Helical" evidence="9">
    <location>
        <begin position="385"/>
        <end position="407"/>
    </location>
</feature>
<feature type="transmembrane region" description="Helical" evidence="9">
    <location>
        <begin position="86"/>
        <end position="106"/>
    </location>
</feature>
<dbReference type="Pfam" id="PF07690">
    <property type="entry name" value="MFS_1"/>
    <property type="match status" value="1"/>
</dbReference>
<feature type="transmembrane region" description="Helical" evidence="9">
    <location>
        <begin position="300"/>
        <end position="318"/>
    </location>
</feature>
<evidence type="ECO:0000256" key="5">
    <source>
        <dbReference type="ARBA" id="ARBA00022989"/>
    </source>
</evidence>
<evidence type="ECO:0000313" key="12">
    <source>
        <dbReference type="Proteomes" id="UP000282106"/>
    </source>
</evidence>
<evidence type="ECO:0000256" key="7">
    <source>
        <dbReference type="ARBA" id="ARBA00038075"/>
    </source>
</evidence>
<dbReference type="InterPro" id="IPR011701">
    <property type="entry name" value="MFS"/>
</dbReference>